<proteinExistence type="predicted"/>
<protein>
    <submittedName>
        <fullName evidence="2">Uncharacterized protein</fullName>
    </submittedName>
</protein>
<evidence type="ECO:0000313" key="2">
    <source>
        <dbReference type="EMBL" id="KAJ8884882.1"/>
    </source>
</evidence>
<feature type="compositionally biased region" description="Basic and acidic residues" evidence="1">
    <location>
        <begin position="44"/>
        <end position="74"/>
    </location>
</feature>
<reference evidence="2 3" key="1">
    <citation type="submission" date="2023-02" db="EMBL/GenBank/DDBJ databases">
        <title>LHISI_Scaffold_Assembly.</title>
        <authorList>
            <person name="Stuart O.P."/>
            <person name="Cleave R."/>
            <person name="Magrath M.J.L."/>
            <person name="Mikheyev A.S."/>
        </authorList>
    </citation>
    <scope>NUCLEOTIDE SEQUENCE [LARGE SCALE GENOMIC DNA]</scope>
    <source>
        <strain evidence="2">Daus_M_001</strain>
        <tissue evidence="2">Leg muscle</tissue>
    </source>
</reference>
<comment type="caution">
    <text evidence="2">The sequence shown here is derived from an EMBL/GenBank/DDBJ whole genome shotgun (WGS) entry which is preliminary data.</text>
</comment>
<keyword evidence="3" id="KW-1185">Reference proteome</keyword>
<evidence type="ECO:0000313" key="3">
    <source>
        <dbReference type="Proteomes" id="UP001159363"/>
    </source>
</evidence>
<name>A0ABQ9HKM7_9NEOP</name>
<feature type="region of interest" description="Disordered" evidence="1">
    <location>
        <begin position="1"/>
        <end position="78"/>
    </location>
</feature>
<organism evidence="2 3">
    <name type="scientific">Dryococelus australis</name>
    <dbReference type="NCBI Taxonomy" id="614101"/>
    <lineage>
        <taxon>Eukaryota</taxon>
        <taxon>Metazoa</taxon>
        <taxon>Ecdysozoa</taxon>
        <taxon>Arthropoda</taxon>
        <taxon>Hexapoda</taxon>
        <taxon>Insecta</taxon>
        <taxon>Pterygota</taxon>
        <taxon>Neoptera</taxon>
        <taxon>Polyneoptera</taxon>
        <taxon>Phasmatodea</taxon>
        <taxon>Verophasmatodea</taxon>
        <taxon>Anareolatae</taxon>
        <taxon>Phasmatidae</taxon>
        <taxon>Eurycanthinae</taxon>
        <taxon>Dryococelus</taxon>
    </lineage>
</organism>
<dbReference type="EMBL" id="JARBHB010000004">
    <property type="protein sequence ID" value="KAJ8884882.1"/>
    <property type="molecule type" value="Genomic_DNA"/>
</dbReference>
<sequence>MLQEPLSEDDAESEASSSCTGDEDYVEVKESNSQTEQDTSSEDDTAHDFGEDATHHIGKDKAAKWKKTKPETNVKTRSPNIVSHLPVVKVIANEAKSPLDYWTSQVTNDML</sequence>
<dbReference type="Proteomes" id="UP001159363">
    <property type="component" value="Chromosome X"/>
</dbReference>
<evidence type="ECO:0000256" key="1">
    <source>
        <dbReference type="SAM" id="MobiDB-lite"/>
    </source>
</evidence>
<gene>
    <name evidence="2" type="ORF">PR048_011078</name>
</gene>
<feature type="compositionally biased region" description="Acidic residues" evidence="1">
    <location>
        <begin position="1"/>
        <end position="13"/>
    </location>
</feature>
<accession>A0ABQ9HKM7</accession>